<protein>
    <submittedName>
        <fullName evidence="1">Uncharacterized protein</fullName>
    </submittedName>
</protein>
<gene>
    <name evidence="1" type="ORF">L6164_006853</name>
</gene>
<dbReference type="EMBL" id="CM039428">
    <property type="protein sequence ID" value="KAI4352618.1"/>
    <property type="molecule type" value="Genomic_DNA"/>
</dbReference>
<comment type="caution">
    <text evidence="1">The sequence shown here is derived from an EMBL/GenBank/DDBJ whole genome shotgun (WGS) entry which is preliminary data.</text>
</comment>
<dbReference type="Proteomes" id="UP000828941">
    <property type="component" value="Chromosome 3"/>
</dbReference>
<name>A0ACB9PVW8_BAUVA</name>
<evidence type="ECO:0000313" key="1">
    <source>
        <dbReference type="EMBL" id="KAI4352618.1"/>
    </source>
</evidence>
<evidence type="ECO:0000313" key="2">
    <source>
        <dbReference type="Proteomes" id="UP000828941"/>
    </source>
</evidence>
<keyword evidence="2" id="KW-1185">Reference proteome</keyword>
<organism evidence="1 2">
    <name type="scientific">Bauhinia variegata</name>
    <name type="common">Purple orchid tree</name>
    <name type="synonym">Phanera variegata</name>
    <dbReference type="NCBI Taxonomy" id="167791"/>
    <lineage>
        <taxon>Eukaryota</taxon>
        <taxon>Viridiplantae</taxon>
        <taxon>Streptophyta</taxon>
        <taxon>Embryophyta</taxon>
        <taxon>Tracheophyta</taxon>
        <taxon>Spermatophyta</taxon>
        <taxon>Magnoliopsida</taxon>
        <taxon>eudicotyledons</taxon>
        <taxon>Gunneridae</taxon>
        <taxon>Pentapetalae</taxon>
        <taxon>rosids</taxon>
        <taxon>fabids</taxon>
        <taxon>Fabales</taxon>
        <taxon>Fabaceae</taxon>
        <taxon>Cercidoideae</taxon>
        <taxon>Cercideae</taxon>
        <taxon>Bauhiniinae</taxon>
        <taxon>Bauhinia</taxon>
    </lineage>
</organism>
<proteinExistence type="predicted"/>
<sequence>MWGYLDLPEVNAASYSSAAPLDRPRRLYRYSPERAHSALYHLRCGMTVFLACGDWEVVIIGVGKLRL</sequence>
<reference evidence="1 2" key="1">
    <citation type="journal article" date="2022" name="DNA Res.">
        <title>Chromosomal-level genome assembly of the orchid tree Bauhinia variegata (Leguminosae; Cercidoideae) supports the allotetraploid origin hypothesis of Bauhinia.</title>
        <authorList>
            <person name="Zhong Y."/>
            <person name="Chen Y."/>
            <person name="Zheng D."/>
            <person name="Pang J."/>
            <person name="Liu Y."/>
            <person name="Luo S."/>
            <person name="Meng S."/>
            <person name="Qian L."/>
            <person name="Wei D."/>
            <person name="Dai S."/>
            <person name="Zhou R."/>
        </authorList>
    </citation>
    <scope>NUCLEOTIDE SEQUENCE [LARGE SCALE GENOMIC DNA]</scope>
    <source>
        <strain evidence="1">BV-YZ2020</strain>
    </source>
</reference>
<accession>A0ACB9PVW8</accession>